<reference evidence="3" key="1">
    <citation type="journal article" date="2019" name="Int. J. Syst. Evol. Microbiol.">
        <title>The Global Catalogue of Microorganisms (GCM) 10K type strain sequencing project: providing services to taxonomists for standard genome sequencing and annotation.</title>
        <authorList>
            <consortium name="The Broad Institute Genomics Platform"/>
            <consortium name="The Broad Institute Genome Sequencing Center for Infectious Disease"/>
            <person name="Wu L."/>
            <person name="Ma J."/>
        </authorList>
    </citation>
    <scope>NUCLEOTIDE SEQUENCE [LARGE SCALE GENOMIC DNA]</scope>
    <source>
        <strain evidence="3">CCM 8950</strain>
    </source>
</reference>
<evidence type="ECO:0000313" key="2">
    <source>
        <dbReference type="EMBL" id="MFC6254831.1"/>
    </source>
</evidence>
<sequence length="192" mass="22474">MVNREADWILVEKARKGNESALLELIRRYEPLILSIQKRYYLRGLELADWMQESQIVLWEVILRFDVSRTHAFGSYLKTALINCRHDHARWLNAKKRKVSGPMTSIDAHPTFFAETLADKQLFSSDNLVIFKQRLIDIVKKEMSKMERSVLVALVSGDSEEAICERLGLDHTQFHNANERIKRKIKRHLQAE</sequence>
<organism evidence="2 3">
    <name type="scientific">Secundilactobacillus hailunensis</name>
    <dbReference type="NCBI Taxonomy" id="2559923"/>
    <lineage>
        <taxon>Bacteria</taxon>
        <taxon>Bacillati</taxon>
        <taxon>Bacillota</taxon>
        <taxon>Bacilli</taxon>
        <taxon>Lactobacillales</taxon>
        <taxon>Lactobacillaceae</taxon>
        <taxon>Secundilactobacillus</taxon>
    </lineage>
</organism>
<name>A0ABW1TAC1_9LACO</name>
<dbReference type="RefSeq" id="WP_137631732.1">
    <property type="nucleotide sequence ID" value="NZ_BJDO01000054.1"/>
</dbReference>
<dbReference type="Pfam" id="PF04542">
    <property type="entry name" value="Sigma70_r2"/>
    <property type="match status" value="1"/>
</dbReference>
<proteinExistence type="predicted"/>
<protein>
    <submittedName>
        <fullName evidence="2">Sigma factor</fullName>
    </submittedName>
</protein>
<comment type="caution">
    <text evidence="2">The sequence shown here is derived from an EMBL/GenBank/DDBJ whole genome shotgun (WGS) entry which is preliminary data.</text>
</comment>
<keyword evidence="3" id="KW-1185">Reference proteome</keyword>
<dbReference type="InterPro" id="IPR007627">
    <property type="entry name" value="RNA_pol_sigma70_r2"/>
</dbReference>
<evidence type="ECO:0000259" key="1">
    <source>
        <dbReference type="Pfam" id="PF04542"/>
    </source>
</evidence>
<dbReference type="EMBL" id="JBHSSA010000102">
    <property type="protein sequence ID" value="MFC6254831.1"/>
    <property type="molecule type" value="Genomic_DNA"/>
</dbReference>
<evidence type="ECO:0000313" key="3">
    <source>
        <dbReference type="Proteomes" id="UP001596190"/>
    </source>
</evidence>
<gene>
    <name evidence="2" type="ORF">ACFP1H_09605</name>
</gene>
<dbReference type="Gene3D" id="1.10.1740.10">
    <property type="match status" value="1"/>
</dbReference>
<feature type="domain" description="RNA polymerase sigma-70 region 2" evidence="1">
    <location>
        <begin position="25"/>
        <end position="90"/>
    </location>
</feature>
<accession>A0ABW1TAC1</accession>
<dbReference type="InterPro" id="IPR013325">
    <property type="entry name" value="RNA_pol_sigma_r2"/>
</dbReference>
<dbReference type="Proteomes" id="UP001596190">
    <property type="component" value="Unassembled WGS sequence"/>
</dbReference>
<dbReference type="SUPFAM" id="SSF88946">
    <property type="entry name" value="Sigma2 domain of RNA polymerase sigma factors"/>
    <property type="match status" value="1"/>
</dbReference>